<protein>
    <submittedName>
        <fullName evidence="1">(Mediterranean fruit fly) hypothetical protein</fullName>
    </submittedName>
</protein>
<comment type="caution">
    <text evidence="1">The sequence shown here is derived from an EMBL/GenBank/DDBJ whole genome shotgun (WGS) entry which is preliminary data.</text>
</comment>
<organism evidence="1 2">
    <name type="scientific">Ceratitis capitata</name>
    <name type="common">Mediterranean fruit fly</name>
    <name type="synonym">Tephritis capitata</name>
    <dbReference type="NCBI Taxonomy" id="7213"/>
    <lineage>
        <taxon>Eukaryota</taxon>
        <taxon>Metazoa</taxon>
        <taxon>Ecdysozoa</taxon>
        <taxon>Arthropoda</taxon>
        <taxon>Hexapoda</taxon>
        <taxon>Insecta</taxon>
        <taxon>Pterygota</taxon>
        <taxon>Neoptera</taxon>
        <taxon>Endopterygota</taxon>
        <taxon>Diptera</taxon>
        <taxon>Brachycera</taxon>
        <taxon>Muscomorpha</taxon>
        <taxon>Tephritoidea</taxon>
        <taxon>Tephritidae</taxon>
        <taxon>Ceratitis</taxon>
        <taxon>Ceratitis</taxon>
    </lineage>
</organism>
<proteinExistence type="predicted"/>
<dbReference type="EMBL" id="CAJHJT010000056">
    <property type="protein sequence ID" value="CAD7014224.1"/>
    <property type="molecule type" value="Genomic_DNA"/>
</dbReference>
<dbReference type="Proteomes" id="UP000606786">
    <property type="component" value="Unassembled WGS sequence"/>
</dbReference>
<reference evidence="1" key="1">
    <citation type="submission" date="2020-11" db="EMBL/GenBank/DDBJ databases">
        <authorList>
            <person name="Whitehead M."/>
        </authorList>
    </citation>
    <scope>NUCLEOTIDE SEQUENCE</scope>
    <source>
        <strain evidence="1">EGII</strain>
    </source>
</reference>
<accession>A0A811VGW0</accession>
<keyword evidence="2" id="KW-1185">Reference proteome</keyword>
<evidence type="ECO:0000313" key="2">
    <source>
        <dbReference type="Proteomes" id="UP000606786"/>
    </source>
</evidence>
<evidence type="ECO:0000313" key="1">
    <source>
        <dbReference type="EMBL" id="CAD7014224.1"/>
    </source>
</evidence>
<dbReference type="AlphaFoldDB" id="A0A811VGW0"/>
<sequence length="83" mass="9851">MLMHIFLARYYGTTLWSILNQERAARFDCEHSNHTQTCQLINISLVPTYHKRVTLKGEQQLYKCEQNSHKLNANETRHDDKCD</sequence>
<gene>
    <name evidence="1" type="ORF">CCAP1982_LOCUS22227</name>
</gene>
<name>A0A811VGW0_CERCA</name>